<keyword evidence="11" id="KW-1185">Reference proteome</keyword>
<dbReference type="AlphaFoldDB" id="A0A6J3KKG3"/>
<keyword evidence="4" id="KW-0227">DNA damage</keyword>
<gene>
    <name evidence="12" type="primary">LOC117235484</name>
</gene>
<accession>A0A6J3KKG3</accession>
<dbReference type="GO" id="GO:0005815">
    <property type="term" value="C:microtubule organizing center"/>
    <property type="evidence" value="ECO:0007669"/>
    <property type="project" value="TreeGrafter"/>
</dbReference>
<evidence type="ECO:0000259" key="10">
    <source>
        <dbReference type="PROSITE" id="PS50162"/>
    </source>
</evidence>
<evidence type="ECO:0000313" key="11">
    <source>
        <dbReference type="Proteomes" id="UP000504631"/>
    </source>
</evidence>
<protein>
    <submittedName>
        <fullName evidence="12">DNA repair protein RAD51 homolog 4</fullName>
    </submittedName>
</protein>
<evidence type="ECO:0000256" key="1">
    <source>
        <dbReference type="ARBA" id="ARBA00004123"/>
    </source>
</evidence>
<evidence type="ECO:0000256" key="6">
    <source>
        <dbReference type="ARBA" id="ARBA00023125"/>
    </source>
</evidence>
<evidence type="ECO:0000256" key="2">
    <source>
        <dbReference type="ARBA" id="ARBA00007095"/>
    </source>
</evidence>
<organism evidence="11 12">
    <name type="scientific">Bombus vosnesenskii</name>
    <dbReference type="NCBI Taxonomy" id="207650"/>
    <lineage>
        <taxon>Eukaryota</taxon>
        <taxon>Metazoa</taxon>
        <taxon>Ecdysozoa</taxon>
        <taxon>Arthropoda</taxon>
        <taxon>Hexapoda</taxon>
        <taxon>Insecta</taxon>
        <taxon>Pterygota</taxon>
        <taxon>Neoptera</taxon>
        <taxon>Endopterygota</taxon>
        <taxon>Hymenoptera</taxon>
        <taxon>Apocrita</taxon>
        <taxon>Aculeata</taxon>
        <taxon>Apoidea</taxon>
        <taxon>Anthophila</taxon>
        <taxon>Apidae</taxon>
        <taxon>Bombus</taxon>
        <taxon>Pyrobombus</taxon>
    </lineage>
</organism>
<comment type="subcellular location">
    <subcellularLocation>
        <location evidence="1">Nucleus</location>
    </subcellularLocation>
</comment>
<dbReference type="Pfam" id="PF21794">
    <property type="entry name" value="RAD51D_N"/>
    <property type="match status" value="1"/>
</dbReference>
<dbReference type="InterPro" id="IPR051988">
    <property type="entry name" value="HRR_RAD51_Paralog"/>
</dbReference>
<sequence length="320" mass="36327">MTKLSAAINSKLSSSVIEQLERQHICTIIQFVDEDPERLAHFTGLSFKDIIEIKQNILKRFGGMIRNALDLFEMEQNDIIPTNLSSLDNLLKGGLYYGQIYEICGVSSSGKSQLCFAIATNIALKTNNIVRYIDTKRDFCGSRIEQILLKQDFSKQVIDETMERIKVCCVYSIHQLFKVLCLLTVSLKEEGEECRTRIIIIDSLPGIIFKFCKDRKITVALNQLANMCHYIAKEFRLSIIIVNLITQWDVVSEEGPSTSSNENYSVTPTLGKYWLHIPNTRLLLEKIELGKRKISIWNSCQLEANLTCTLTINDSGISCP</sequence>
<dbReference type="KEGG" id="bvk:117235484"/>
<dbReference type="CTD" id="5892"/>
<keyword evidence="7" id="KW-0233">DNA recombination</keyword>
<keyword evidence="5" id="KW-0067">ATP-binding</keyword>
<dbReference type="PANTHER" id="PTHR46457">
    <property type="entry name" value="DNA REPAIR PROTEIN RAD51 HOMOLOG 4"/>
    <property type="match status" value="1"/>
</dbReference>
<dbReference type="InterPro" id="IPR013632">
    <property type="entry name" value="Rad51_C"/>
</dbReference>
<dbReference type="GO" id="GO:0005657">
    <property type="term" value="C:replication fork"/>
    <property type="evidence" value="ECO:0007669"/>
    <property type="project" value="TreeGrafter"/>
</dbReference>
<dbReference type="InterPro" id="IPR027417">
    <property type="entry name" value="P-loop_NTPase"/>
</dbReference>
<dbReference type="Gene3D" id="3.40.50.300">
    <property type="entry name" value="P-loop containing nucleotide triphosphate hydrolases"/>
    <property type="match status" value="1"/>
</dbReference>
<dbReference type="Proteomes" id="UP000504631">
    <property type="component" value="Unplaced"/>
</dbReference>
<keyword evidence="8" id="KW-0234">DNA repair</keyword>
<evidence type="ECO:0000256" key="9">
    <source>
        <dbReference type="ARBA" id="ARBA00023242"/>
    </source>
</evidence>
<dbReference type="GO" id="GO:0005524">
    <property type="term" value="F:ATP binding"/>
    <property type="evidence" value="ECO:0007669"/>
    <property type="project" value="UniProtKB-KW"/>
</dbReference>
<keyword evidence="9" id="KW-0539">Nucleus</keyword>
<dbReference type="GO" id="GO:0042148">
    <property type="term" value="P:DNA strand invasion"/>
    <property type="evidence" value="ECO:0007669"/>
    <property type="project" value="TreeGrafter"/>
</dbReference>
<name>A0A6J3KKG3_9HYME</name>
<dbReference type="RefSeq" id="XP_033353445.1">
    <property type="nucleotide sequence ID" value="XM_033497554.1"/>
</dbReference>
<dbReference type="GO" id="GO:0000724">
    <property type="term" value="P:double-strand break repair via homologous recombination"/>
    <property type="evidence" value="ECO:0007669"/>
    <property type="project" value="TreeGrafter"/>
</dbReference>
<dbReference type="Pfam" id="PF08423">
    <property type="entry name" value="Rad51"/>
    <property type="match status" value="1"/>
</dbReference>
<proteinExistence type="inferred from homology"/>
<evidence type="ECO:0000256" key="4">
    <source>
        <dbReference type="ARBA" id="ARBA00022763"/>
    </source>
</evidence>
<evidence type="ECO:0000256" key="5">
    <source>
        <dbReference type="ARBA" id="ARBA00022840"/>
    </source>
</evidence>
<dbReference type="GO" id="GO:0003697">
    <property type="term" value="F:single-stranded DNA binding"/>
    <property type="evidence" value="ECO:0007669"/>
    <property type="project" value="TreeGrafter"/>
</dbReference>
<dbReference type="GeneID" id="117235484"/>
<dbReference type="InterPro" id="IPR047323">
    <property type="entry name" value="Rad51D_C"/>
</dbReference>
<feature type="domain" description="RecA family profile 1" evidence="10">
    <location>
        <begin position="76"/>
        <end position="245"/>
    </location>
</feature>
<dbReference type="InterPro" id="IPR020588">
    <property type="entry name" value="RecA_ATP-bd"/>
</dbReference>
<dbReference type="PROSITE" id="PS50162">
    <property type="entry name" value="RECA_2"/>
    <property type="match status" value="1"/>
</dbReference>
<keyword evidence="6" id="KW-0238">DNA-binding</keyword>
<evidence type="ECO:0000256" key="8">
    <source>
        <dbReference type="ARBA" id="ARBA00023204"/>
    </source>
</evidence>
<evidence type="ECO:0000256" key="7">
    <source>
        <dbReference type="ARBA" id="ARBA00023172"/>
    </source>
</evidence>
<dbReference type="GO" id="GO:0000400">
    <property type="term" value="F:four-way junction DNA binding"/>
    <property type="evidence" value="ECO:0007669"/>
    <property type="project" value="TreeGrafter"/>
</dbReference>
<reference evidence="12" key="1">
    <citation type="submission" date="2025-08" db="UniProtKB">
        <authorList>
            <consortium name="RefSeq"/>
        </authorList>
    </citation>
    <scope>IDENTIFICATION</scope>
    <source>
        <tissue evidence="12">Muscle</tissue>
    </source>
</reference>
<dbReference type="PANTHER" id="PTHR46457:SF1">
    <property type="entry name" value="DNA REPAIR PROTEIN RAD51 HOMOLOG 4"/>
    <property type="match status" value="1"/>
</dbReference>
<evidence type="ECO:0000256" key="3">
    <source>
        <dbReference type="ARBA" id="ARBA00022741"/>
    </source>
</evidence>
<dbReference type="SUPFAM" id="SSF52540">
    <property type="entry name" value="P-loop containing nucleoside triphosphate hydrolases"/>
    <property type="match status" value="1"/>
</dbReference>
<dbReference type="GO" id="GO:0140664">
    <property type="term" value="F:ATP-dependent DNA damage sensor activity"/>
    <property type="evidence" value="ECO:0007669"/>
    <property type="project" value="InterPro"/>
</dbReference>
<dbReference type="GO" id="GO:0000723">
    <property type="term" value="P:telomere maintenance"/>
    <property type="evidence" value="ECO:0007669"/>
    <property type="project" value="TreeGrafter"/>
</dbReference>
<dbReference type="GO" id="GO:0007131">
    <property type="term" value="P:reciprocal meiotic recombination"/>
    <property type="evidence" value="ECO:0007669"/>
    <property type="project" value="TreeGrafter"/>
</dbReference>
<evidence type="ECO:0000313" key="12">
    <source>
        <dbReference type="RefSeq" id="XP_033353445.1"/>
    </source>
</evidence>
<dbReference type="CDD" id="cd19489">
    <property type="entry name" value="Rad51D"/>
    <property type="match status" value="1"/>
</dbReference>
<dbReference type="GO" id="GO:0033063">
    <property type="term" value="C:Rad51B-Rad51C-Rad51D-XRCC2 complex"/>
    <property type="evidence" value="ECO:0007669"/>
    <property type="project" value="TreeGrafter"/>
</dbReference>
<comment type="similarity">
    <text evidence="2">Belongs to the RecA family. RAD51 subfamily.</text>
</comment>
<dbReference type="InterPro" id="IPR048943">
    <property type="entry name" value="RAD51D_N"/>
</dbReference>
<keyword evidence="3" id="KW-0547">Nucleotide-binding</keyword>